<dbReference type="Proteomes" id="UP001472978">
    <property type="component" value="Unassembled WGS sequence"/>
</dbReference>
<evidence type="ECO:0000313" key="2">
    <source>
        <dbReference type="EMBL" id="MEQ6888421.1"/>
    </source>
</evidence>
<keyword evidence="3" id="KW-1185">Reference proteome</keyword>
<dbReference type="RefSeq" id="WP_349757958.1">
    <property type="nucleotide sequence ID" value="NZ_JBEGCI010000005.1"/>
</dbReference>
<evidence type="ECO:0000313" key="3">
    <source>
        <dbReference type="Proteomes" id="UP001472978"/>
    </source>
</evidence>
<accession>A0ABV1N5N4</accession>
<evidence type="ECO:0000256" key="1">
    <source>
        <dbReference type="SAM" id="Phobius"/>
    </source>
</evidence>
<dbReference type="EMBL" id="JBEGCI010000005">
    <property type="protein sequence ID" value="MEQ6888421.1"/>
    <property type="molecule type" value="Genomic_DNA"/>
</dbReference>
<name>A0ABV1N5N4_9GAMM</name>
<keyword evidence="1" id="KW-1133">Transmembrane helix</keyword>
<keyword evidence="1" id="KW-0812">Transmembrane</keyword>
<feature type="transmembrane region" description="Helical" evidence="1">
    <location>
        <begin position="12"/>
        <end position="32"/>
    </location>
</feature>
<protein>
    <submittedName>
        <fullName evidence="2">Uncharacterized protein</fullName>
    </submittedName>
</protein>
<comment type="caution">
    <text evidence="2">The sequence shown here is derived from an EMBL/GenBank/DDBJ whole genome shotgun (WGS) entry which is preliminary data.</text>
</comment>
<organism evidence="2 3">
    <name type="scientific">Halomonas pelophila</name>
    <dbReference type="NCBI Taxonomy" id="3151122"/>
    <lineage>
        <taxon>Bacteria</taxon>
        <taxon>Pseudomonadati</taxon>
        <taxon>Pseudomonadota</taxon>
        <taxon>Gammaproteobacteria</taxon>
        <taxon>Oceanospirillales</taxon>
        <taxon>Halomonadaceae</taxon>
        <taxon>Halomonas</taxon>
    </lineage>
</organism>
<keyword evidence="1" id="KW-0472">Membrane</keyword>
<reference evidence="2 3" key="1">
    <citation type="submission" date="2024-05" db="EMBL/GenBank/DDBJ databases">
        <title>Halomonas sp. CS7 16S ribosomal RNA gene Genome sequencing and assembly.</title>
        <authorList>
            <person name="Yook S."/>
        </authorList>
    </citation>
    <scope>NUCLEOTIDE SEQUENCE [LARGE SCALE GENOMIC DNA]</scope>
    <source>
        <strain evidence="2 3">CS7</strain>
    </source>
</reference>
<gene>
    <name evidence="2" type="ORF">ABE957_07025</name>
</gene>
<proteinExistence type="predicted"/>
<sequence>MDPITLRAVERILVVLFAGMAIYLGYRLFLAVPTHRDSDGKLTLPGGAQVVLNRAAPGLFFALFGSVALALSLHSAIQATSTPVEAPQTTTQPWPVAQSSPSPPGVIGYSGAVPQADVDPTLVLARLRRLFYTLNALAESSASEGSQAVAERGDLRQVKLLLLRPAWQEAWGDYATFTDWANRTDARGEPPDPRLTEPALLYHQGQAPEGAAAPELGSQG</sequence>
<feature type="transmembrane region" description="Helical" evidence="1">
    <location>
        <begin position="52"/>
        <end position="73"/>
    </location>
</feature>